<feature type="compositionally biased region" description="Polar residues" evidence="2">
    <location>
        <begin position="375"/>
        <end position="385"/>
    </location>
</feature>
<evidence type="ECO:0000256" key="2">
    <source>
        <dbReference type="SAM" id="MobiDB-lite"/>
    </source>
</evidence>
<dbReference type="OrthoDB" id="4479550at2759"/>
<feature type="region of interest" description="Disordered" evidence="2">
    <location>
        <begin position="571"/>
        <end position="654"/>
    </location>
</feature>
<sequence length="742" mass="81133">MSSQASRLYDPFVDPSITGRKEATPSCEKQVHMTSEGKDLQDTKHGSPRIESVTSMPKDDQSGDTLEQEKPHKHSTPQESKKLKSPAAQLHSHIPRAVFQRQDQELALTSQKGGRTTSEQRSAIPVPIRSPERLGSRSNTPGEGFSGGIRVVERPRGPRPALQAGQKETSASSSVGKASKQVEKTTLPSSSSPGSWDFREMPKRPTNVYTGEYRIRPRLRIARSAEKIIMGPDSSGSTYAVTQRSNQALVQYPDTPRGDFRGRHLMEDTPGIPAPSRHGSSSTEHTPVAGTLRRCSKISLETLAKPDTKGRQFSIPRKPVNSPSLSSLFVPSPESAQSIPFVPPFPEPYKALMKGATEYGPLTPGKTASLRAETPGQSPGTSESEVTIKPQRKRTASLLTLSDFPMNDEPTLRPISRTAMQSSDASLSDLNTSFDDITSQNPSKTLTPQSARLPESRSNRMLGGFRNIFKHRSTMEQGEKLSNEELGLAIEDPYSSSTKLIKSPEYHKLDSGRTGAKASAKYPKLSGGWNKNLRLPRPSAKRPTISAPIPISPSEIPIELIPSFARPTMATRTRAVNSSREQTAIPPDGPARRTYTVAATTGSPQRTSRPSKGTQTLTSPVSKETHLPHSAGRTKLDPIASQGQTTQIESSASSSVSEALDEIRLCVDQLCIKARDEDSPDKRERYLRMALSLQQQISDYKSLEKEVAEAEASASKKRTDKCLAESILFESYAQFRAQMDED</sequence>
<feature type="compositionally biased region" description="Polar residues" evidence="2">
    <location>
        <begin position="571"/>
        <end position="582"/>
    </location>
</feature>
<dbReference type="AlphaFoldDB" id="A0A5N6YXG1"/>
<reference evidence="4" key="1">
    <citation type="submission" date="2019-04" db="EMBL/GenBank/DDBJ databases">
        <title>Friends and foes A comparative genomics studyof 23 Aspergillus species from section Flavi.</title>
        <authorList>
            <consortium name="DOE Joint Genome Institute"/>
            <person name="Kjaerbolling I."/>
            <person name="Vesth T."/>
            <person name="Frisvad J.C."/>
            <person name="Nybo J.L."/>
            <person name="Theobald S."/>
            <person name="Kildgaard S."/>
            <person name="Isbrandt T."/>
            <person name="Kuo A."/>
            <person name="Sato A."/>
            <person name="Lyhne E.K."/>
            <person name="Kogle M.E."/>
            <person name="Wiebenga A."/>
            <person name="Kun R.S."/>
            <person name="Lubbers R.J."/>
            <person name="Makela M.R."/>
            <person name="Barry K."/>
            <person name="Chovatia M."/>
            <person name="Clum A."/>
            <person name="Daum C."/>
            <person name="Haridas S."/>
            <person name="He G."/>
            <person name="LaButti K."/>
            <person name="Lipzen A."/>
            <person name="Mondo S."/>
            <person name="Riley R."/>
            <person name="Salamov A."/>
            <person name="Simmons B.A."/>
            <person name="Magnuson J.K."/>
            <person name="Henrissat B."/>
            <person name="Mortensen U.H."/>
            <person name="Larsen T.O."/>
            <person name="Devries R.P."/>
            <person name="Grigoriev I.V."/>
            <person name="Machida M."/>
            <person name="Baker S.E."/>
            <person name="Andersen M.R."/>
        </authorList>
    </citation>
    <scope>NUCLEOTIDE SEQUENCE [LARGE SCALE GENOMIC DNA]</scope>
    <source>
        <strain evidence="4">CBS 553.77</strain>
    </source>
</reference>
<organism evidence="3 4">
    <name type="scientific">Aspergillus coremiiformis</name>
    <dbReference type="NCBI Taxonomy" id="138285"/>
    <lineage>
        <taxon>Eukaryota</taxon>
        <taxon>Fungi</taxon>
        <taxon>Dikarya</taxon>
        <taxon>Ascomycota</taxon>
        <taxon>Pezizomycotina</taxon>
        <taxon>Eurotiomycetes</taxon>
        <taxon>Eurotiomycetidae</taxon>
        <taxon>Eurotiales</taxon>
        <taxon>Aspergillaceae</taxon>
        <taxon>Aspergillus</taxon>
        <taxon>Aspergillus subgen. Circumdati</taxon>
    </lineage>
</organism>
<feature type="region of interest" description="Disordered" evidence="2">
    <location>
        <begin position="419"/>
        <end position="453"/>
    </location>
</feature>
<evidence type="ECO:0000313" key="3">
    <source>
        <dbReference type="EMBL" id="KAE8350131.1"/>
    </source>
</evidence>
<evidence type="ECO:0000256" key="1">
    <source>
        <dbReference type="SAM" id="Coils"/>
    </source>
</evidence>
<proteinExistence type="predicted"/>
<feature type="compositionally biased region" description="Polar residues" evidence="2">
    <location>
        <begin position="166"/>
        <end position="176"/>
    </location>
</feature>
<feature type="region of interest" description="Disordered" evidence="2">
    <location>
        <begin position="252"/>
        <end position="328"/>
    </location>
</feature>
<feature type="compositionally biased region" description="Low complexity" evidence="2">
    <location>
        <begin position="319"/>
        <end position="328"/>
    </location>
</feature>
<feature type="compositionally biased region" description="Basic and acidic residues" evidence="2">
    <location>
        <begin position="19"/>
        <end position="45"/>
    </location>
</feature>
<feature type="compositionally biased region" description="Polar residues" evidence="2">
    <location>
        <begin position="419"/>
        <end position="450"/>
    </location>
</feature>
<keyword evidence="1" id="KW-0175">Coiled coil</keyword>
<feature type="compositionally biased region" description="Basic and acidic residues" evidence="2">
    <location>
        <begin position="256"/>
        <end position="267"/>
    </location>
</feature>
<feature type="coiled-coil region" evidence="1">
    <location>
        <begin position="693"/>
        <end position="720"/>
    </location>
</feature>
<evidence type="ECO:0000313" key="4">
    <source>
        <dbReference type="Proteomes" id="UP000327118"/>
    </source>
</evidence>
<feature type="compositionally biased region" description="Polar residues" evidence="2">
    <location>
        <begin position="597"/>
        <end position="622"/>
    </location>
</feature>
<feature type="compositionally biased region" description="Polar residues" evidence="2">
    <location>
        <begin position="184"/>
        <end position="194"/>
    </location>
</feature>
<feature type="compositionally biased region" description="Polar residues" evidence="2">
    <location>
        <begin position="107"/>
        <end position="121"/>
    </location>
</feature>
<feature type="region of interest" description="Disordered" evidence="2">
    <location>
        <begin position="529"/>
        <end position="548"/>
    </location>
</feature>
<name>A0A5N6YXG1_9EURO</name>
<dbReference type="Proteomes" id="UP000327118">
    <property type="component" value="Unassembled WGS sequence"/>
</dbReference>
<accession>A0A5N6YXG1</accession>
<feature type="region of interest" description="Disordered" evidence="2">
    <location>
        <begin position="1"/>
        <end position="203"/>
    </location>
</feature>
<feature type="region of interest" description="Disordered" evidence="2">
    <location>
        <begin position="360"/>
        <end position="393"/>
    </location>
</feature>
<protein>
    <submittedName>
        <fullName evidence="3">Uncharacterized protein</fullName>
    </submittedName>
</protein>
<gene>
    <name evidence="3" type="ORF">BDV28DRAFT_47119</name>
</gene>
<keyword evidence="4" id="KW-1185">Reference proteome</keyword>
<dbReference type="EMBL" id="ML739246">
    <property type="protein sequence ID" value="KAE8350131.1"/>
    <property type="molecule type" value="Genomic_DNA"/>
</dbReference>